<dbReference type="OrthoDB" id="9802264at2"/>
<gene>
    <name evidence="1" type="ORF">CLV78_10715</name>
</gene>
<accession>A0A2T0RLT4</accession>
<dbReference type="RefSeq" id="WP_106205818.1">
    <property type="nucleotide sequence ID" value="NZ_PVTD01000007.1"/>
</dbReference>
<reference evidence="1 2" key="1">
    <citation type="submission" date="2018-03" db="EMBL/GenBank/DDBJ databases">
        <title>Genomic Encyclopedia of Archaeal and Bacterial Type Strains, Phase II (KMG-II): from individual species to whole genera.</title>
        <authorList>
            <person name="Goeker M."/>
        </authorList>
    </citation>
    <scope>NUCLEOTIDE SEQUENCE [LARGE SCALE GENOMIC DNA]</scope>
    <source>
        <strain evidence="1 2">DSM 29328</strain>
    </source>
</reference>
<organism evidence="1 2">
    <name type="scientific">Aliiruegeria haliotis</name>
    <dbReference type="NCBI Taxonomy" id="1280846"/>
    <lineage>
        <taxon>Bacteria</taxon>
        <taxon>Pseudomonadati</taxon>
        <taxon>Pseudomonadota</taxon>
        <taxon>Alphaproteobacteria</taxon>
        <taxon>Rhodobacterales</taxon>
        <taxon>Roseobacteraceae</taxon>
        <taxon>Aliiruegeria</taxon>
    </lineage>
</organism>
<keyword evidence="2" id="KW-1185">Reference proteome</keyword>
<protein>
    <submittedName>
        <fullName evidence="1">Uncharacterized protein</fullName>
    </submittedName>
</protein>
<sequence>MTVTLRLDVRKVGRRNGHQIRGGDVSLSLWPGEVMGISHDEAMRDRVADRGVEISAFAPGMAA</sequence>
<dbReference type="Proteomes" id="UP000239480">
    <property type="component" value="Unassembled WGS sequence"/>
</dbReference>
<proteinExistence type="predicted"/>
<evidence type="ECO:0000313" key="2">
    <source>
        <dbReference type="Proteomes" id="UP000239480"/>
    </source>
</evidence>
<comment type="caution">
    <text evidence="1">The sequence shown here is derived from an EMBL/GenBank/DDBJ whole genome shotgun (WGS) entry which is preliminary data.</text>
</comment>
<evidence type="ECO:0000313" key="1">
    <source>
        <dbReference type="EMBL" id="PRY22091.1"/>
    </source>
</evidence>
<dbReference type="EMBL" id="PVTD01000007">
    <property type="protein sequence ID" value="PRY22091.1"/>
    <property type="molecule type" value="Genomic_DNA"/>
</dbReference>
<dbReference type="AlphaFoldDB" id="A0A2T0RLT4"/>
<name>A0A2T0RLT4_9RHOB</name>